<keyword evidence="3 5" id="KW-0694">RNA-binding</keyword>
<dbReference type="GO" id="GO:1990904">
    <property type="term" value="C:ribonucleoprotein complex"/>
    <property type="evidence" value="ECO:0007669"/>
    <property type="project" value="InterPro"/>
</dbReference>
<dbReference type="Pfam" id="PF00076">
    <property type="entry name" value="RRM_1"/>
    <property type="match status" value="1"/>
</dbReference>
<dbReference type="EMBL" id="KQ090374">
    <property type="protein sequence ID" value="KMS96534.1"/>
    <property type="molecule type" value="Genomic_DNA"/>
</dbReference>
<dbReference type="KEGG" id="bvg:104883075"/>
<dbReference type="PANTHER" id="PTHR22792:SF159">
    <property type="entry name" value="LA-RELATED PROTEIN 1B-RELATED"/>
    <property type="match status" value="1"/>
</dbReference>
<dbReference type="Gramene" id="KMS96534">
    <property type="protein sequence ID" value="KMS96534"/>
    <property type="gene ID" value="BVRB_8g202050"/>
</dbReference>
<evidence type="ECO:0000256" key="5">
    <source>
        <dbReference type="PROSITE-ProRule" id="PRU00332"/>
    </source>
</evidence>
<dbReference type="InterPro" id="IPR036388">
    <property type="entry name" value="WH-like_DNA-bd_sf"/>
</dbReference>
<comment type="subcellular location">
    <subcellularLocation>
        <location evidence="2">Nucleus</location>
    </subcellularLocation>
</comment>
<dbReference type="InterPro" id="IPR045180">
    <property type="entry name" value="La_dom_prot"/>
</dbReference>
<reference evidence="9 10" key="1">
    <citation type="journal article" date="2014" name="Nature">
        <title>The genome of the recently domesticated crop plant sugar beet (Beta vulgaris).</title>
        <authorList>
            <person name="Dohm J.C."/>
            <person name="Minoche A.E."/>
            <person name="Holtgrawe D."/>
            <person name="Capella-Gutierrez S."/>
            <person name="Zakrzewski F."/>
            <person name="Tafer H."/>
            <person name="Rupp O."/>
            <person name="Sorensen T.R."/>
            <person name="Stracke R."/>
            <person name="Reinhardt R."/>
            <person name="Goesmann A."/>
            <person name="Kraft T."/>
            <person name="Schulz B."/>
            <person name="Stadler P.F."/>
            <person name="Schmidt T."/>
            <person name="Gabaldon T."/>
            <person name="Lehrach H."/>
            <person name="Weisshaar B."/>
            <person name="Himmelbauer H."/>
        </authorList>
    </citation>
    <scope>NUCLEOTIDE SEQUENCE [LARGE SCALE GENOMIC DNA]</scope>
    <source>
        <tissue evidence="9">Taproot</tissue>
    </source>
</reference>
<dbReference type="InterPro" id="IPR006630">
    <property type="entry name" value="La_HTH"/>
</dbReference>
<feature type="domain" description="RRM" evidence="7">
    <location>
        <begin position="139"/>
        <end position="252"/>
    </location>
</feature>
<proteinExistence type="predicted"/>
<protein>
    <recommendedName>
        <fullName evidence="11">HTH La-type RNA-binding domain-containing protein</fullName>
    </recommendedName>
</protein>
<dbReference type="PANTHER" id="PTHR22792">
    <property type="entry name" value="LUPUS LA PROTEIN-RELATED"/>
    <property type="match status" value="1"/>
</dbReference>
<dbReference type="AlphaFoldDB" id="A0A0J8B5P1"/>
<dbReference type="SMART" id="SM00360">
    <property type="entry name" value="RRM"/>
    <property type="match status" value="1"/>
</dbReference>
<dbReference type="GO" id="GO:0006396">
    <property type="term" value="P:RNA processing"/>
    <property type="evidence" value="ECO:0007669"/>
    <property type="project" value="InterPro"/>
</dbReference>
<evidence type="ECO:0000256" key="2">
    <source>
        <dbReference type="ARBA" id="ARBA00004123"/>
    </source>
</evidence>
<sequence length="339" mass="37473">MDGDGDGDGISTIESPVNEVPALHSPPPSDDDARLSIESAVSSDVDLRAKIIKQVEYYFSDENLPDDKFLMKQVKKDKEGFVSISLIASFRKMKRLTKDSSLIIDSLKESSQLVISSDGKKVKRLHPLPSKEDKGPELCTVVVANLPEDHSVQNIQKIFGLAGSIKNISIHDPYATEDLMKRNNTVKLVSSKMYALVEYESVEAAEKAVAMLNDKTDWRNGLWVQPLQKQRAYGLGRKAGRGSDLKASHARVPVSAKEEEKNPPSQQHDDEDREHTSKERNGRKGRNQSKGRKYRGNNGMGHGNPSMAEPFKPPPGPRMPDGTRGFTIGRGRPPTSCDT</sequence>
<dbReference type="InterPro" id="IPR000504">
    <property type="entry name" value="RRM_dom"/>
</dbReference>
<dbReference type="OrthoDB" id="435402at2759"/>
<feature type="domain" description="HTH La-type RNA-binding" evidence="8">
    <location>
        <begin position="41"/>
        <end position="132"/>
    </location>
</feature>
<dbReference type="SUPFAM" id="SSF54928">
    <property type="entry name" value="RNA-binding domain, RBD"/>
    <property type="match status" value="1"/>
</dbReference>
<evidence type="ECO:0000313" key="9">
    <source>
        <dbReference type="EMBL" id="KMS96534.1"/>
    </source>
</evidence>
<dbReference type="InterPro" id="IPR002344">
    <property type="entry name" value="Lupus_La"/>
</dbReference>
<dbReference type="PROSITE" id="PS50102">
    <property type="entry name" value="RRM"/>
    <property type="match status" value="1"/>
</dbReference>
<evidence type="ECO:0000259" key="7">
    <source>
        <dbReference type="PROSITE" id="PS50102"/>
    </source>
</evidence>
<accession>A0A0J8B5P1</accession>
<dbReference type="GO" id="GO:0005634">
    <property type="term" value="C:nucleus"/>
    <property type="evidence" value="ECO:0007669"/>
    <property type="project" value="UniProtKB-SubCell"/>
</dbReference>
<dbReference type="Gene3D" id="1.10.10.10">
    <property type="entry name" value="Winged helix-like DNA-binding domain superfamily/Winged helix DNA-binding domain"/>
    <property type="match status" value="1"/>
</dbReference>
<dbReference type="eggNOG" id="KOG1855">
    <property type="taxonomic scope" value="Eukaryota"/>
</dbReference>
<name>A0A0J8B5P1_BETVV</name>
<feature type="region of interest" description="Disordered" evidence="6">
    <location>
        <begin position="1"/>
        <end position="34"/>
    </location>
</feature>
<dbReference type="Proteomes" id="UP000035740">
    <property type="component" value="Unassembled WGS sequence"/>
</dbReference>
<dbReference type="OMA" id="QMGKYGQ"/>
<evidence type="ECO:0008006" key="11">
    <source>
        <dbReference type="Google" id="ProtNLM"/>
    </source>
</evidence>
<dbReference type="InterPro" id="IPR012677">
    <property type="entry name" value="Nucleotide-bd_a/b_plait_sf"/>
</dbReference>
<feature type="region of interest" description="Disordered" evidence="6">
    <location>
        <begin position="236"/>
        <end position="339"/>
    </location>
</feature>
<dbReference type="InterPro" id="IPR035979">
    <property type="entry name" value="RBD_domain_sf"/>
</dbReference>
<comment type="function">
    <text evidence="1">Transcriptional regulator.</text>
</comment>
<dbReference type="SMART" id="SM00715">
    <property type="entry name" value="LA"/>
    <property type="match status" value="1"/>
</dbReference>
<keyword evidence="10" id="KW-1185">Reference proteome</keyword>
<dbReference type="FunFam" id="1.10.10.10:FF:000158">
    <property type="entry name" value="La ribonucleoprotein domain family member 7"/>
    <property type="match status" value="1"/>
</dbReference>
<feature type="compositionally biased region" description="Basic residues" evidence="6">
    <location>
        <begin position="283"/>
        <end position="295"/>
    </location>
</feature>
<dbReference type="PRINTS" id="PR00302">
    <property type="entry name" value="LUPUSLA"/>
</dbReference>
<keyword evidence="4" id="KW-0539">Nucleus</keyword>
<gene>
    <name evidence="9" type="ORF">BVRB_8g202050</name>
</gene>
<dbReference type="InterPro" id="IPR036390">
    <property type="entry name" value="WH_DNA-bd_sf"/>
</dbReference>
<dbReference type="GO" id="GO:0003729">
    <property type="term" value="F:mRNA binding"/>
    <property type="evidence" value="ECO:0007669"/>
    <property type="project" value="TreeGrafter"/>
</dbReference>
<evidence type="ECO:0000256" key="1">
    <source>
        <dbReference type="ARBA" id="ARBA00002339"/>
    </source>
</evidence>
<dbReference type="Gene3D" id="3.30.70.330">
    <property type="match status" value="1"/>
</dbReference>
<dbReference type="SUPFAM" id="SSF46785">
    <property type="entry name" value="Winged helix' DNA-binding domain"/>
    <property type="match status" value="1"/>
</dbReference>
<organism evidence="9 10">
    <name type="scientific">Beta vulgaris subsp. vulgaris</name>
    <name type="common">Beet</name>
    <dbReference type="NCBI Taxonomy" id="3555"/>
    <lineage>
        <taxon>Eukaryota</taxon>
        <taxon>Viridiplantae</taxon>
        <taxon>Streptophyta</taxon>
        <taxon>Embryophyta</taxon>
        <taxon>Tracheophyta</taxon>
        <taxon>Spermatophyta</taxon>
        <taxon>Magnoliopsida</taxon>
        <taxon>eudicotyledons</taxon>
        <taxon>Gunneridae</taxon>
        <taxon>Pentapetalae</taxon>
        <taxon>Caryophyllales</taxon>
        <taxon>Chenopodiaceae</taxon>
        <taxon>Betoideae</taxon>
        <taxon>Beta</taxon>
    </lineage>
</organism>
<dbReference type="PROSITE" id="PS50961">
    <property type="entry name" value="HTH_LA"/>
    <property type="match status" value="1"/>
</dbReference>
<dbReference type="Pfam" id="PF05383">
    <property type="entry name" value="La"/>
    <property type="match status" value="1"/>
</dbReference>
<evidence type="ECO:0000256" key="3">
    <source>
        <dbReference type="ARBA" id="ARBA00022884"/>
    </source>
</evidence>
<feature type="compositionally biased region" description="Basic and acidic residues" evidence="6">
    <location>
        <begin position="256"/>
        <end position="282"/>
    </location>
</feature>
<evidence type="ECO:0000256" key="6">
    <source>
        <dbReference type="SAM" id="MobiDB-lite"/>
    </source>
</evidence>
<evidence type="ECO:0000256" key="4">
    <source>
        <dbReference type="ARBA" id="ARBA00023242"/>
    </source>
</evidence>
<evidence type="ECO:0000259" key="8">
    <source>
        <dbReference type="PROSITE" id="PS50961"/>
    </source>
</evidence>
<dbReference type="CDD" id="cd08033">
    <property type="entry name" value="LARP_6"/>
    <property type="match status" value="1"/>
</dbReference>
<evidence type="ECO:0000313" key="10">
    <source>
        <dbReference type="Proteomes" id="UP000035740"/>
    </source>
</evidence>